<dbReference type="VEuPathDB" id="FungiDB:VP01_5023g2"/>
<protein>
    <submittedName>
        <fullName evidence="1">Uncharacterized protein</fullName>
    </submittedName>
</protein>
<dbReference type="Proteomes" id="UP000037035">
    <property type="component" value="Unassembled WGS sequence"/>
</dbReference>
<dbReference type="EMBL" id="LAVV01010191">
    <property type="protein sequence ID" value="KNZ49415.1"/>
    <property type="molecule type" value="Genomic_DNA"/>
</dbReference>
<name>A0A0L6UNM1_9BASI</name>
<organism evidence="1 2">
    <name type="scientific">Puccinia sorghi</name>
    <dbReference type="NCBI Taxonomy" id="27349"/>
    <lineage>
        <taxon>Eukaryota</taxon>
        <taxon>Fungi</taxon>
        <taxon>Dikarya</taxon>
        <taxon>Basidiomycota</taxon>
        <taxon>Pucciniomycotina</taxon>
        <taxon>Pucciniomycetes</taxon>
        <taxon>Pucciniales</taxon>
        <taxon>Pucciniaceae</taxon>
        <taxon>Puccinia</taxon>
    </lineage>
</organism>
<dbReference type="AlphaFoldDB" id="A0A0L6UNM1"/>
<proteinExistence type="predicted"/>
<reference evidence="1 2" key="1">
    <citation type="submission" date="2015-08" db="EMBL/GenBank/DDBJ databases">
        <title>Next Generation Sequencing and Analysis of the Genome of Puccinia sorghi L Schw, the Causal Agent of Maize Common Rust.</title>
        <authorList>
            <person name="Rochi L."/>
            <person name="Burguener G."/>
            <person name="Darino M."/>
            <person name="Turjanski A."/>
            <person name="Kreff E."/>
            <person name="Dieguez M.J."/>
            <person name="Sacco F."/>
        </authorList>
    </citation>
    <scope>NUCLEOTIDE SEQUENCE [LARGE SCALE GENOMIC DNA]</scope>
    <source>
        <strain evidence="1 2">RO10H11247</strain>
    </source>
</reference>
<keyword evidence="2" id="KW-1185">Reference proteome</keyword>
<gene>
    <name evidence="1" type="ORF">VP01_5023g2</name>
</gene>
<sequence>MISEFSCHTFPDLSPAVSMILDFNHAPGIQNWKQIVHFWKYMPHGPTIFKNRKKKEEYCDIKMGQKQEYYLRFRISAQNNPRSLPYKTTENSTLLKENSNRTFVEQLEVQNRIFSAHSLQKPGQNSPENME</sequence>
<evidence type="ECO:0000313" key="1">
    <source>
        <dbReference type="EMBL" id="KNZ49415.1"/>
    </source>
</evidence>
<accession>A0A0L6UNM1</accession>
<evidence type="ECO:0000313" key="2">
    <source>
        <dbReference type="Proteomes" id="UP000037035"/>
    </source>
</evidence>
<comment type="caution">
    <text evidence="1">The sequence shown here is derived from an EMBL/GenBank/DDBJ whole genome shotgun (WGS) entry which is preliminary data.</text>
</comment>